<protein>
    <submittedName>
        <fullName evidence="2">Uncharacterized protein</fullName>
    </submittedName>
</protein>
<reference evidence="2 3" key="1">
    <citation type="journal article" date="2019" name="Sci. Rep.">
        <title>Orb-weaving spider Araneus ventricosus genome elucidates the spidroin gene catalogue.</title>
        <authorList>
            <person name="Kono N."/>
            <person name="Nakamura H."/>
            <person name="Ohtoshi R."/>
            <person name="Moran D.A.P."/>
            <person name="Shinohara A."/>
            <person name="Yoshida Y."/>
            <person name="Fujiwara M."/>
            <person name="Mori M."/>
            <person name="Tomita M."/>
            <person name="Arakawa K."/>
        </authorList>
    </citation>
    <scope>NUCLEOTIDE SEQUENCE [LARGE SCALE GENOMIC DNA]</scope>
</reference>
<comment type="caution">
    <text evidence="2">The sequence shown here is derived from an EMBL/GenBank/DDBJ whole genome shotgun (WGS) entry which is preliminary data.</text>
</comment>
<sequence>MVAKFIDNIARPHNRISHSHVLQAVIVVEYCYKSLSVGVYGVNSPSHRIMENEGLFRNVQEN</sequence>
<evidence type="ECO:0000313" key="1">
    <source>
        <dbReference type="EMBL" id="GBN31118.1"/>
    </source>
</evidence>
<accession>A0A4Y2MXG2</accession>
<dbReference type="Proteomes" id="UP000499080">
    <property type="component" value="Unassembled WGS sequence"/>
</dbReference>
<dbReference type="AlphaFoldDB" id="A0A4Y2MXG2"/>
<name>A0A4Y2MXG2_ARAVE</name>
<evidence type="ECO:0000313" key="3">
    <source>
        <dbReference type="Proteomes" id="UP000499080"/>
    </source>
</evidence>
<evidence type="ECO:0000313" key="2">
    <source>
        <dbReference type="EMBL" id="GBN31252.1"/>
    </source>
</evidence>
<dbReference type="EMBL" id="BGPR01284207">
    <property type="protein sequence ID" value="GBN31118.1"/>
    <property type="molecule type" value="Genomic_DNA"/>
</dbReference>
<feature type="non-terminal residue" evidence="2">
    <location>
        <position position="62"/>
    </location>
</feature>
<organism evidence="2 3">
    <name type="scientific">Araneus ventricosus</name>
    <name type="common">Orbweaver spider</name>
    <name type="synonym">Epeira ventricosa</name>
    <dbReference type="NCBI Taxonomy" id="182803"/>
    <lineage>
        <taxon>Eukaryota</taxon>
        <taxon>Metazoa</taxon>
        <taxon>Ecdysozoa</taxon>
        <taxon>Arthropoda</taxon>
        <taxon>Chelicerata</taxon>
        <taxon>Arachnida</taxon>
        <taxon>Araneae</taxon>
        <taxon>Araneomorphae</taxon>
        <taxon>Entelegynae</taxon>
        <taxon>Araneoidea</taxon>
        <taxon>Araneidae</taxon>
        <taxon>Araneus</taxon>
    </lineage>
</organism>
<gene>
    <name evidence="1" type="ORF">AVEN_197069_1</name>
    <name evidence="2" type="ORF">AVEN_78631_1</name>
</gene>
<proteinExistence type="predicted"/>
<keyword evidence="3" id="KW-1185">Reference proteome</keyword>
<dbReference type="EMBL" id="BGPR01284264">
    <property type="protein sequence ID" value="GBN31252.1"/>
    <property type="molecule type" value="Genomic_DNA"/>
</dbReference>